<organism evidence="1 2">
    <name type="scientific">Streptomyces violaceus</name>
    <name type="common">Streptomyces venezuelae</name>
    <dbReference type="NCBI Taxonomy" id="1936"/>
    <lineage>
        <taxon>Bacteria</taxon>
        <taxon>Bacillati</taxon>
        <taxon>Actinomycetota</taxon>
        <taxon>Actinomycetes</taxon>
        <taxon>Kitasatosporales</taxon>
        <taxon>Streptomycetaceae</taxon>
        <taxon>Streptomyces</taxon>
    </lineage>
</organism>
<dbReference type="EMBL" id="CP107906">
    <property type="protein sequence ID" value="WUG93901.1"/>
    <property type="molecule type" value="Genomic_DNA"/>
</dbReference>
<evidence type="ECO:0000313" key="1">
    <source>
        <dbReference type="EMBL" id="WUG93901.1"/>
    </source>
</evidence>
<protein>
    <submittedName>
        <fullName evidence="1">Uncharacterized protein</fullName>
    </submittedName>
</protein>
<gene>
    <name evidence="1" type="ORF">OHB29_13060</name>
</gene>
<keyword evidence="2" id="KW-1185">Reference proteome</keyword>
<dbReference type="Pfam" id="PF21848">
    <property type="entry name" value="DUF6907"/>
    <property type="match status" value="1"/>
</dbReference>
<dbReference type="InterPro" id="IPR054202">
    <property type="entry name" value="DUF6907"/>
</dbReference>
<reference evidence="1 2" key="1">
    <citation type="submission" date="2022-10" db="EMBL/GenBank/DDBJ databases">
        <title>The complete genomes of actinobacterial strains from the NBC collection.</title>
        <authorList>
            <person name="Joergensen T.S."/>
            <person name="Alvarez Arevalo M."/>
            <person name="Sterndorff E.B."/>
            <person name="Faurdal D."/>
            <person name="Vuksanovic O."/>
            <person name="Mourched A.-S."/>
            <person name="Charusanti P."/>
            <person name="Shaw S."/>
            <person name="Blin K."/>
            <person name="Weber T."/>
        </authorList>
    </citation>
    <scope>NUCLEOTIDE SEQUENCE [LARGE SCALE GENOMIC DNA]</scope>
    <source>
        <strain evidence="1 2">NBC_00456</strain>
    </source>
</reference>
<accession>A0ABZ1NR02</accession>
<proteinExistence type="predicted"/>
<name>A0ABZ1NR02_STRVL</name>
<evidence type="ECO:0000313" key="2">
    <source>
        <dbReference type="Proteomes" id="UP001341259"/>
    </source>
</evidence>
<dbReference type="Proteomes" id="UP001341259">
    <property type="component" value="Chromosome"/>
</dbReference>
<sequence length="202" mass="21974">MGNDGSELLDARLLDFSGSDPVIGLSETDTDAAEARAKATELRRFADELEILADKVDAIISREQARDPERVVCPDGMSQVSDEAPGLGFVAGGDWPTLSLGEVDELISDMSVHLAKLRAAPTQIAGLMSGQTIETAATAGRTWTYDDRYGTRHAVTCPSWCTVDHTDDMDGARHPADVHHQMYGTVAHAEYTEGYENYKSWQ</sequence>